<evidence type="ECO:0000256" key="2">
    <source>
        <dbReference type="ARBA" id="ARBA00022737"/>
    </source>
</evidence>
<dbReference type="PRINTS" id="PR00320">
    <property type="entry name" value="GPROTEINBRPT"/>
</dbReference>
<keyword evidence="1 3" id="KW-0853">WD repeat</keyword>
<dbReference type="InterPro" id="IPR036322">
    <property type="entry name" value="WD40_repeat_dom_sf"/>
</dbReference>
<dbReference type="Proteomes" id="UP001187682">
    <property type="component" value="Unassembled WGS sequence"/>
</dbReference>
<dbReference type="PROSITE" id="PS50082">
    <property type="entry name" value="WD_REPEATS_2"/>
    <property type="match status" value="2"/>
</dbReference>
<proteinExistence type="predicted"/>
<feature type="repeat" description="WD" evidence="3">
    <location>
        <begin position="121"/>
        <end position="164"/>
    </location>
</feature>
<dbReference type="SMART" id="SM00320">
    <property type="entry name" value="WD40"/>
    <property type="match status" value="5"/>
</dbReference>
<dbReference type="InterPro" id="IPR020472">
    <property type="entry name" value="WD40_PAC1"/>
</dbReference>
<protein>
    <submittedName>
        <fullName evidence="5">Related to transcriptional repressor rco-1</fullName>
    </submittedName>
</protein>
<dbReference type="PANTHER" id="PTHR44156">
    <property type="entry name" value="SUPERNUMERARY LIMBS, ISOFORM B-RELATED"/>
    <property type="match status" value="1"/>
</dbReference>
<organism evidence="5 6">
    <name type="scientific">Cephalotrichum gorgonifer</name>
    <dbReference type="NCBI Taxonomy" id="2041049"/>
    <lineage>
        <taxon>Eukaryota</taxon>
        <taxon>Fungi</taxon>
        <taxon>Dikarya</taxon>
        <taxon>Ascomycota</taxon>
        <taxon>Pezizomycotina</taxon>
        <taxon>Sordariomycetes</taxon>
        <taxon>Hypocreomycetidae</taxon>
        <taxon>Microascales</taxon>
        <taxon>Microascaceae</taxon>
        <taxon>Cephalotrichum</taxon>
    </lineage>
</organism>
<sequence>MSASTDPQRFFESDAFIEKRERRAAKSGNKFGNPIVLKSKILAAVVDPSSPSTSILVAEAAGKVRRVNLETSTVTRTYNGPTTPISCLTVGGQTNNVVYAGSWDKTVWSWDLLTGEPLLRFKGHSDFVKALLWTRISGIDVLISGSADKKIIVWDANTGARLHTIQDPAAIMMSIQDLVLDPVLSTPDEAVVLSASSDPHIRRWRITKDSYEQLSEIDPDLSGAERSTIREHETSVYKLVFEDGDEEGDLWTASADGSAKCLSRAKHFTTEDEFVHGDYLRGVVPTGTWVVTAGRDEDVKVWDRSSGKLYCVLVGHFDEITDLVLLEDPKGLRHRVCSVSIDGTIRTWPLAREELDTVVKEIQEASARQLGEEKKEDANGESGMTAEEEAELAALMED</sequence>
<dbReference type="InterPro" id="IPR053299">
    <property type="entry name" value="ASTRA_WD_repeat"/>
</dbReference>
<dbReference type="Pfam" id="PF00400">
    <property type="entry name" value="WD40"/>
    <property type="match status" value="3"/>
</dbReference>
<feature type="region of interest" description="Disordered" evidence="4">
    <location>
        <begin position="367"/>
        <end position="398"/>
    </location>
</feature>
<dbReference type="SUPFAM" id="SSF50978">
    <property type="entry name" value="WD40 repeat-like"/>
    <property type="match status" value="1"/>
</dbReference>
<evidence type="ECO:0000313" key="6">
    <source>
        <dbReference type="Proteomes" id="UP001187682"/>
    </source>
</evidence>
<gene>
    <name evidence="5" type="ORF">DNG_06631</name>
</gene>
<dbReference type="InterPro" id="IPR001680">
    <property type="entry name" value="WD40_rpt"/>
</dbReference>
<dbReference type="Gene3D" id="2.130.10.10">
    <property type="entry name" value="YVTN repeat-like/Quinoprotein amine dehydrogenase"/>
    <property type="match status" value="2"/>
</dbReference>
<dbReference type="PROSITE" id="PS50294">
    <property type="entry name" value="WD_REPEATS_REGION"/>
    <property type="match status" value="1"/>
</dbReference>
<evidence type="ECO:0000256" key="4">
    <source>
        <dbReference type="SAM" id="MobiDB-lite"/>
    </source>
</evidence>
<dbReference type="PROSITE" id="PS00678">
    <property type="entry name" value="WD_REPEATS_1"/>
    <property type="match status" value="1"/>
</dbReference>
<dbReference type="EMBL" id="ONZQ02000009">
    <property type="protein sequence ID" value="SPO03948.1"/>
    <property type="molecule type" value="Genomic_DNA"/>
</dbReference>
<accession>A0AAE8N1Y4</accession>
<feature type="compositionally biased region" description="Acidic residues" evidence="4">
    <location>
        <begin position="386"/>
        <end position="398"/>
    </location>
</feature>
<evidence type="ECO:0000256" key="1">
    <source>
        <dbReference type="ARBA" id="ARBA00022574"/>
    </source>
</evidence>
<dbReference type="AlphaFoldDB" id="A0AAE8N1Y4"/>
<evidence type="ECO:0000313" key="5">
    <source>
        <dbReference type="EMBL" id="SPO03948.1"/>
    </source>
</evidence>
<name>A0AAE8N1Y4_9PEZI</name>
<evidence type="ECO:0000256" key="3">
    <source>
        <dbReference type="PROSITE-ProRule" id="PRU00221"/>
    </source>
</evidence>
<reference evidence="5" key="1">
    <citation type="submission" date="2018-03" db="EMBL/GenBank/DDBJ databases">
        <authorList>
            <person name="Guldener U."/>
        </authorList>
    </citation>
    <scope>NUCLEOTIDE SEQUENCE</scope>
</reference>
<dbReference type="InterPro" id="IPR019775">
    <property type="entry name" value="WD40_repeat_CS"/>
</dbReference>
<dbReference type="InterPro" id="IPR015943">
    <property type="entry name" value="WD40/YVTN_repeat-like_dom_sf"/>
</dbReference>
<feature type="repeat" description="WD" evidence="3">
    <location>
        <begin position="285"/>
        <end position="312"/>
    </location>
</feature>
<keyword evidence="6" id="KW-1185">Reference proteome</keyword>
<comment type="caution">
    <text evidence="5">The sequence shown here is derived from an EMBL/GenBank/DDBJ whole genome shotgun (WGS) entry which is preliminary data.</text>
</comment>
<keyword evidence="2" id="KW-0677">Repeat</keyword>